<evidence type="ECO:0000256" key="5">
    <source>
        <dbReference type="RuleBase" id="RU363041"/>
    </source>
</evidence>
<dbReference type="InterPro" id="IPR051598">
    <property type="entry name" value="TSUP/Inactive_protease-like"/>
</dbReference>
<dbReference type="EMBL" id="CP042433">
    <property type="protein sequence ID" value="QEC58467.1"/>
    <property type="molecule type" value="Genomic_DNA"/>
</dbReference>
<dbReference type="Proteomes" id="UP000321204">
    <property type="component" value="Chromosome"/>
</dbReference>
<dbReference type="InterPro" id="IPR002781">
    <property type="entry name" value="TM_pro_TauE-like"/>
</dbReference>
<reference evidence="6 7" key="1">
    <citation type="journal article" date="2015" name="Int. J. Syst. Evol. Microbiol.">
        <title>Flavisolibacter ginsenosidimutans sp. nov., with ginsenoside-converting activity isolated from soil used for cultivating ginseng.</title>
        <authorList>
            <person name="Zhao Y."/>
            <person name="Liu Q."/>
            <person name="Kang M.S."/>
            <person name="Jin F."/>
            <person name="Yu H."/>
            <person name="Im W.T."/>
        </authorList>
    </citation>
    <scope>NUCLEOTIDE SEQUENCE [LARGE SCALE GENOMIC DNA]</scope>
    <source>
        <strain evidence="6 7">Gsoil 636</strain>
    </source>
</reference>
<evidence type="ECO:0000256" key="4">
    <source>
        <dbReference type="ARBA" id="ARBA00023136"/>
    </source>
</evidence>
<feature type="transmembrane region" description="Helical" evidence="5">
    <location>
        <begin position="106"/>
        <end position="128"/>
    </location>
</feature>
<feature type="transmembrane region" description="Helical" evidence="5">
    <location>
        <begin position="51"/>
        <end position="67"/>
    </location>
</feature>
<feature type="transmembrane region" description="Helical" evidence="5">
    <location>
        <begin position="6"/>
        <end position="39"/>
    </location>
</feature>
<dbReference type="KEGG" id="fgg:FSB75_06905"/>
<dbReference type="GO" id="GO:0005886">
    <property type="term" value="C:plasma membrane"/>
    <property type="evidence" value="ECO:0007669"/>
    <property type="project" value="UniProtKB-SubCell"/>
</dbReference>
<evidence type="ECO:0000256" key="1">
    <source>
        <dbReference type="ARBA" id="ARBA00004141"/>
    </source>
</evidence>
<feature type="transmembrane region" description="Helical" evidence="5">
    <location>
        <begin position="79"/>
        <end position="99"/>
    </location>
</feature>
<dbReference type="AlphaFoldDB" id="A0A5B8UP55"/>
<keyword evidence="5" id="KW-1003">Cell membrane</keyword>
<sequence>MSGQIVLLLLLIGLAAGILSGLVGVGGGIIIVPALMFFVGFSQKEAQGTSLGLLLLPIGILAVINYYNQKLIDVKVVGMMALGFLVGGYLGSKLALVISENALKKIFAVVLFYTAFKMLGFDLVAFVANGIKKIF</sequence>
<keyword evidence="3 5" id="KW-1133">Transmembrane helix</keyword>
<accession>A0A5B8UP55</accession>
<evidence type="ECO:0000256" key="3">
    <source>
        <dbReference type="ARBA" id="ARBA00022989"/>
    </source>
</evidence>
<keyword evidence="7" id="KW-1185">Reference proteome</keyword>
<organism evidence="6 7">
    <name type="scientific">Flavisolibacter ginsenosidimutans</name>
    <dbReference type="NCBI Taxonomy" id="661481"/>
    <lineage>
        <taxon>Bacteria</taxon>
        <taxon>Pseudomonadati</taxon>
        <taxon>Bacteroidota</taxon>
        <taxon>Chitinophagia</taxon>
        <taxon>Chitinophagales</taxon>
        <taxon>Chitinophagaceae</taxon>
        <taxon>Flavisolibacter</taxon>
    </lineage>
</organism>
<name>A0A5B8UP55_9BACT</name>
<dbReference type="OrthoDB" id="595460at2"/>
<evidence type="ECO:0000256" key="2">
    <source>
        <dbReference type="ARBA" id="ARBA00022692"/>
    </source>
</evidence>
<comment type="similarity">
    <text evidence="5">Belongs to the 4-toluene sulfonate uptake permease (TSUP) (TC 2.A.102) family.</text>
</comment>
<evidence type="ECO:0000313" key="7">
    <source>
        <dbReference type="Proteomes" id="UP000321204"/>
    </source>
</evidence>
<gene>
    <name evidence="6" type="ORF">FSB75_06905</name>
</gene>
<evidence type="ECO:0000313" key="6">
    <source>
        <dbReference type="EMBL" id="QEC58467.1"/>
    </source>
</evidence>
<keyword evidence="4 5" id="KW-0472">Membrane</keyword>
<dbReference type="PANTHER" id="PTHR43701">
    <property type="entry name" value="MEMBRANE TRANSPORTER PROTEIN MJ0441-RELATED"/>
    <property type="match status" value="1"/>
</dbReference>
<keyword evidence="2 5" id="KW-0812">Transmembrane</keyword>
<protein>
    <recommendedName>
        <fullName evidence="5">Probable membrane transporter protein</fullName>
    </recommendedName>
</protein>
<dbReference type="Pfam" id="PF01925">
    <property type="entry name" value="TauE"/>
    <property type="match status" value="1"/>
</dbReference>
<dbReference type="PANTHER" id="PTHR43701:SF2">
    <property type="entry name" value="MEMBRANE TRANSPORTER PROTEIN YJNA-RELATED"/>
    <property type="match status" value="1"/>
</dbReference>
<proteinExistence type="inferred from homology"/>
<comment type="subcellular location">
    <subcellularLocation>
        <location evidence="5">Cell membrane</location>
        <topology evidence="5">Multi-pass membrane protein</topology>
    </subcellularLocation>
    <subcellularLocation>
        <location evidence="1">Membrane</location>
        <topology evidence="1">Multi-pass membrane protein</topology>
    </subcellularLocation>
</comment>